<proteinExistence type="predicted"/>
<accession>M9RIW3</accession>
<evidence type="ECO:0000313" key="1">
    <source>
        <dbReference type="EMBL" id="AGI72509.1"/>
    </source>
</evidence>
<evidence type="ECO:0000313" key="2">
    <source>
        <dbReference type="Proteomes" id="UP000004688"/>
    </source>
</evidence>
<protein>
    <submittedName>
        <fullName evidence="1">Uncharacterized protein</fullName>
    </submittedName>
</protein>
<sequence>MDLDEPSIVAKELREINRICQKPNYTLLSILENISTTTKNLLEGSNLLEGAKPLPKLPNRKDRAGINALAQDIRQRIAVSGKRLSDRVGYRLIGPSKEGRPSKDRLSVLVSFVAAAYVSAAVESYRRRWDTDGDLPFHRILEVLFKALGIDASTDEAIKRQKKSMTP</sequence>
<keyword evidence="2" id="KW-1185">Reference proteome</keyword>
<dbReference type="Proteomes" id="UP000004688">
    <property type="component" value="Chromosome"/>
</dbReference>
<dbReference type="KEGG" id="oar:OA238_c24520"/>
<gene>
    <name evidence="1" type="ORF">OA238_c24520</name>
</gene>
<reference evidence="1 2" key="1">
    <citation type="journal article" date="2013" name="PLoS ONE">
        <title>Poles Apart: Arctic and Antarctic Octadecabacter strains Share High Genome Plasticity and a New Type of Xanthorhodopsin.</title>
        <authorList>
            <person name="Vollmers J."/>
            <person name="Voget S."/>
            <person name="Dietrich S."/>
            <person name="Gollnow K."/>
            <person name="Smits M."/>
            <person name="Meyer K."/>
            <person name="Brinkhoff T."/>
            <person name="Simon M."/>
            <person name="Daniel R."/>
        </authorList>
    </citation>
    <scope>NUCLEOTIDE SEQUENCE [LARGE SCALE GENOMIC DNA]</scope>
    <source>
        <strain evidence="1 2">238</strain>
    </source>
</reference>
<dbReference type="EMBL" id="CP003742">
    <property type="protein sequence ID" value="AGI72509.1"/>
    <property type="molecule type" value="Genomic_DNA"/>
</dbReference>
<dbReference type="STRING" id="391616.OA238_c24520"/>
<organism evidence="1 2">
    <name type="scientific">Octadecabacter arcticus 238</name>
    <dbReference type="NCBI Taxonomy" id="391616"/>
    <lineage>
        <taxon>Bacteria</taxon>
        <taxon>Pseudomonadati</taxon>
        <taxon>Pseudomonadota</taxon>
        <taxon>Alphaproteobacteria</taxon>
        <taxon>Rhodobacterales</taxon>
        <taxon>Roseobacteraceae</taxon>
        <taxon>Octadecabacter</taxon>
    </lineage>
</organism>
<name>M9RIW3_9RHOB</name>
<dbReference type="AlphaFoldDB" id="M9RIW3"/>
<dbReference type="HOGENOM" id="CLU_1592906_0_0_5"/>